<dbReference type="Proteomes" id="UP000641932">
    <property type="component" value="Unassembled WGS sequence"/>
</dbReference>
<reference evidence="2" key="1">
    <citation type="journal article" date="2014" name="Int. J. Syst. Evol. Microbiol.">
        <title>Complete genome sequence of Corynebacterium casei LMG S-19264T (=DSM 44701T), isolated from a smear-ripened cheese.</title>
        <authorList>
            <consortium name="US DOE Joint Genome Institute (JGI-PGF)"/>
            <person name="Walter F."/>
            <person name="Albersmeier A."/>
            <person name="Kalinowski J."/>
            <person name="Ruckert C."/>
        </authorList>
    </citation>
    <scope>NUCLEOTIDE SEQUENCE</scope>
    <source>
        <strain evidence="2">CGMCC 4.7201</strain>
    </source>
</reference>
<dbReference type="AlphaFoldDB" id="A0A917ZYE9"/>
<keyword evidence="2" id="KW-0378">Hydrolase</keyword>
<protein>
    <submittedName>
        <fullName evidence="2">M6 family metalloprotease domain-containing protein</fullName>
    </submittedName>
</protein>
<dbReference type="PANTHER" id="PTHR41775:SF1">
    <property type="entry name" value="PEPTIDASE M6-LIKE DOMAIN-CONTAINING PROTEIN"/>
    <property type="match status" value="1"/>
</dbReference>
<organism evidence="2 3">
    <name type="scientific">Wenjunlia tyrosinilytica</name>
    <dbReference type="NCBI Taxonomy" id="1544741"/>
    <lineage>
        <taxon>Bacteria</taxon>
        <taxon>Bacillati</taxon>
        <taxon>Actinomycetota</taxon>
        <taxon>Actinomycetes</taxon>
        <taxon>Kitasatosporales</taxon>
        <taxon>Streptomycetaceae</taxon>
        <taxon>Wenjunlia</taxon>
    </lineage>
</organism>
<reference evidence="2" key="2">
    <citation type="submission" date="2020-09" db="EMBL/GenBank/DDBJ databases">
        <authorList>
            <person name="Sun Q."/>
            <person name="Zhou Y."/>
        </authorList>
    </citation>
    <scope>NUCLEOTIDE SEQUENCE</scope>
    <source>
        <strain evidence="2">CGMCC 4.7201</strain>
    </source>
</reference>
<dbReference type="InterPro" id="IPR008757">
    <property type="entry name" value="Peptidase_M6-like_domain"/>
</dbReference>
<keyword evidence="3" id="KW-1185">Reference proteome</keyword>
<sequence length="392" mass="41275">MKRPTRALAAATVAASVGALLIGTDGASASSAEPAANCALPATKADLSEGITGAGPFVPSKGTVKTTMVFVDFPDAPADDTTGELYNKLVPGATDWFRTSSYGQLSLKVKADTSRFYRMPRKSTDYHFQRDLTTAEHRRYITDALRAVGRSTSFRGTQVLYIVPTGAAEAVSFSPTYMDNVTSGDGTVIGKTVTFGQDLNHWGPTVLNHETGHAMGLPDLYSYASGGSGHPYVGGWDQMGLISGHSPDRLAWHKWKQGWLRPNQVGCLSRPGTSTEVLTPVERAGGKKMAVVKTSGTRAVVAEVRSREGVDSKACATGVLIYTVDTTVDSGSGPILVQDARPNSGGCDGSELNDATYGHGGDAVTHFRDPASGATVDVTAKHGSAFTLTVRR</sequence>
<keyword evidence="2" id="KW-0482">Metalloprotease</keyword>
<proteinExistence type="predicted"/>
<dbReference type="GO" id="GO:0008237">
    <property type="term" value="F:metallopeptidase activity"/>
    <property type="evidence" value="ECO:0007669"/>
    <property type="project" value="UniProtKB-KW"/>
</dbReference>
<feature type="chain" id="PRO_5037917094" evidence="1">
    <location>
        <begin position="30"/>
        <end position="392"/>
    </location>
</feature>
<dbReference type="RefSeq" id="WP_189135817.1">
    <property type="nucleotide sequence ID" value="NZ_BMMS01000061.1"/>
</dbReference>
<keyword evidence="1" id="KW-0732">Signal</keyword>
<keyword evidence="2" id="KW-0645">Protease</keyword>
<dbReference type="NCBIfam" id="TIGR03296">
    <property type="entry name" value="M6dom_TIGR03296"/>
    <property type="match status" value="1"/>
</dbReference>
<gene>
    <name evidence="2" type="ORF">GCM10012280_69730</name>
</gene>
<evidence type="ECO:0000313" key="3">
    <source>
        <dbReference type="Proteomes" id="UP000641932"/>
    </source>
</evidence>
<dbReference type="SUPFAM" id="SSF55486">
    <property type="entry name" value="Metalloproteases ('zincins'), catalytic domain"/>
    <property type="match status" value="1"/>
</dbReference>
<name>A0A917ZYE9_9ACTN</name>
<evidence type="ECO:0000256" key="1">
    <source>
        <dbReference type="SAM" id="SignalP"/>
    </source>
</evidence>
<accession>A0A917ZYE9</accession>
<dbReference type="EMBL" id="BMMS01000061">
    <property type="protein sequence ID" value="GGP00606.1"/>
    <property type="molecule type" value="Genomic_DNA"/>
</dbReference>
<dbReference type="PANTHER" id="PTHR41775">
    <property type="entry name" value="SECRETED PROTEIN-RELATED"/>
    <property type="match status" value="1"/>
</dbReference>
<comment type="caution">
    <text evidence="2">The sequence shown here is derived from an EMBL/GenBank/DDBJ whole genome shotgun (WGS) entry which is preliminary data.</text>
</comment>
<dbReference type="GO" id="GO:0006508">
    <property type="term" value="P:proteolysis"/>
    <property type="evidence" value="ECO:0007669"/>
    <property type="project" value="InterPro"/>
</dbReference>
<feature type="signal peptide" evidence="1">
    <location>
        <begin position="1"/>
        <end position="29"/>
    </location>
</feature>
<evidence type="ECO:0000313" key="2">
    <source>
        <dbReference type="EMBL" id="GGP00606.1"/>
    </source>
</evidence>